<keyword evidence="3" id="KW-1185">Reference proteome</keyword>
<evidence type="ECO:0000313" key="3">
    <source>
        <dbReference type="Proteomes" id="UP000053038"/>
    </source>
</evidence>
<sequence>MARNVTTSELRSFSANLAPADLQKSLITASISQSASAFLSHSSKDKDLVIGAMQVIQNHGGIVYVDEIDPEMPPYTTDETAALLKQRIIQTKRFVLLTSSNSKDSRWVPWELGIADGAKGLGKIAIFPASDTEGQDSWTSWEYLGLYRRIVWGKLEGHPNNLWMVLDHKANTAVTLRSWLSGY</sequence>
<dbReference type="RefSeq" id="WP_039345176.1">
    <property type="nucleotide sequence ID" value="NZ_JSXC01000002.1"/>
</dbReference>
<dbReference type="InterPro" id="IPR000157">
    <property type="entry name" value="TIR_dom"/>
</dbReference>
<dbReference type="EMBL" id="JSXC01000002">
    <property type="protein sequence ID" value="KHN56275.1"/>
    <property type="molecule type" value="Genomic_DNA"/>
</dbReference>
<evidence type="ECO:0000259" key="1">
    <source>
        <dbReference type="Pfam" id="PF13676"/>
    </source>
</evidence>
<name>A0A7V8IM53_9GAMM</name>
<dbReference type="Pfam" id="PF13676">
    <property type="entry name" value="TIR_2"/>
    <property type="match status" value="1"/>
</dbReference>
<reference evidence="2 3" key="1">
    <citation type="submission" date="2014-10" db="EMBL/GenBank/DDBJ databases">
        <title>Genome sequence of Pectobacterium carotovorum M022.</title>
        <authorList>
            <person name="Chan K.-G."/>
            <person name="Tan W.-S."/>
        </authorList>
    </citation>
    <scope>NUCLEOTIDE SEQUENCE [LARGE SCALE GENOMIC DNA]</scope>
    <source>
        <strain evidence="2 3">M022</strain>
    </source>
</reference>
<dbReference type="SUPFAM" id="SSF52200">
    <property type="entry name" value="Toll/Interleukin receptor TIR domain"/>
    <property type="match status" value="1"/>
</dbReference>
<organism evidence="2 3">
    <name type="scientific">Pectobacterium fontis</name>
    <dbReference type="NCBI Taxonomy" id="2558042"/>
    <lineage>
        <taxon>Bacteria</taxon>
        <taxon>Pseudomonadati</taxon>
        <taxon>Pseudomonadota</taxon>
        <taxon>Gammaproteobacteria</taxon>
        <taxon>Enterobacterales</taxon>
        <taxon>Pectobacteriaceae</taxon>
        <taxon>Pectobacterium</taxon>
    </lineage>
</organism>
<evidence type="ECO:0000313" key="2">
    <source>
        <dbReference type="EMBL" id="KHN56275.1"/>
    </source>
</evidence>
<proteinExistence type="predicted"/>
<comment type="caution">
    <text evidence="2">The sequence shown here is derived from an EMBL/GenBank/DDBJ whole genome shotgun (WGS) entry which is preliminary data.</text>
</comment>
<accession>A0A7V8IM53</accession>
<dbReference type="GO" id="GO:0007165">
    <property type="term" value="P:signal transduction"/>
    <property type="evidence" value="ECO:0007669"/>
    <property type="project" value="InterPro"/>
</dbReference>
<dbReference type="AlphaFoldDB" id="A0A7V8IM53"/>
<feature type="domain" description="TIR" evidence="1">
    <location>
        <begin position="38"/>
        <end position="130"/>
    </location>
</feature>
<dbReference type="Proteomes" id="UP000053038">
    <property type="component" value="Unassembled WGS sequence"/>
</dbReference>
<dbReference type="Gene3D" id="3.40.50.10140">
    <property type="entry name" value="Toll/interleukin-1 receptor homology (TIR) domain"/>
    <property type="match status" value="1"/>
</dbReference>
<dbReference type="OrthoDB" id="9810385at2"/>
<dbReference type="InterPro" id="IPR035897">
    <property type="entry name" value="Toll_tir_struct_dom_sf"/>
</dbReference>
<gene>
    <name evidence="2" type="ORF">OI69_01550</name>
</gene>
<protein>
    <recommendedName>
        <fullName evidence="1">TIR domain-containing protein</fullName>
    </recommendedName>
</protein>